<proteinExistence type="predicted"/>
<evidence type="ECO:0000313" key="2">
    <source>
        <dbReference type="Proteomes" id="UP000516148"/>
    </source>
</evidence>
<protein>
    <submittedName>
        <fullName evidence="1">Uncharacterized protein</fullName>
    </submittedName>
</protein>
<dbReference type="EMBL" id="CP061038">
    <property type="protein sequence ID" value="QNQ09643.1"/>
    <property type="molecule type" value="Genomic_DNA"/>
</dbReference>
<dbReference type="Proteomes" id="UP000516148">
    <property type="component" value="Chromosome"/>
</dbReference>
<reference evidence="1 2" key="1">
    <citation type="submission" date="2020-09" db="EMBL/GenBank/DDBJ databases">
        <title>Sphingomonas sp., a new species isolated from pork steak.</title>
        <authorList>
            <person name="Heidler von Heilborn D."/>
        </authorList>
    </citation>
    <scope>NUCLEOTIDE SEQUENCE [LARGE SCALE GENOMIC DNA]</scope>
    <source>
        <strain evidence="2">S8-3T</strain>
    </source>
</reference>
<dbReference type="AlphaFoldDB" id="A0A7H0LIZ0"/>
<organism evidence="1 2">
    <name type="scientific">Sphingomonas alpina</name>
    <dbReference type="NCBI Taxonomy" id="653931"/>
    <lineage>
        <taxon>Bacteria</taxon>
        <taxon>Pseudomonadati</taxon>
        <taxon>Pseudomonadota</taxon>
        <taxon>Alphaproteobacteria</taxon>
        <taxon>Sphingomonadales</taxon>
        <taxon>Sphingomonadaceae</taxon>
        <taxon>Sphingomonas</taxon>
    </lineage>
</organism>
<evidence type="ECO:0000313" key="1">
    <source>
        <dbReference type="EMBL" id="QNQ09643.1"/>
    </source>
</evidence>
<dbReference type="RefSeq" id="WP_187761954.1">
    <property type="nucleotide sequence ID" value="NZ_CP061038.1"/>
</dbReference>
<accession>A0A7H0LIZ0</accession>
<name>A0A7H0LIZ0_9SPHN</name>
<dbReference type="KEGG" id="spap:H3Z74_23985"/>
<sequence length="449" mass="48326">MGLMIVGPKVVAVDDNVEHLTILEQGFEKLGGFCVGFEYTLALSRAGPLPTGVRILFMDINLMPGGAANEGARTFQPIVAIIRKLIKPENGPYALVTWTDSPQSHGNLIEFLENNLDAALLPCADFSLSKAEYLEDAPALAERLRNLGNELPGLAMLLDWESAVFKAADRTVFEMIALSGENGKAAGASVVQTVNAVAKAAHGVSSARAAPFRAFTAGMSGVLSDRIDNAAPDADTEKTWSALIAAAHPAELDAQQQAKLNSYFHLASVEGGVPASPGVVYSFPLTELRRFVIPQLGESIEDVLASGEFAPLRGNAFEGAISKEAFAAACRWRLVRLGADCDYANLKLRVFEGHVALEVPESMLGLTKLGEGNKFRDTPAKSEWLFQTPPLWRNGERVALVINLRMPFSAPLASVSRRTPLYRLRETLAAEVAAHSKAFATRPGLVEFR</sequence>
<keyword evidence="2" id="KW-1185">Reference proteome</keyword>
<gene>
    <name evidence="1" type="ORF">H3Z74_23985</name>
</gene>